<name>A0AAV9EFP4_ACOCL</name>
<evidence type="ECO:0008006" key="6">
    <source>
        <dbReference type="Google" id="ProtNLM"/>
    </source>
</evidence>
<gene>
    <name evidence="4" type="ORF">QJS10_CPA07g00845</name>
</gene>
<keyword evidence="5" id="KW-1185">Reference proteome</keyword>
<evidence type="ECO:0000256" key="1">
    <source>
        <dbReference type="PROSITE-ProRule" id="PRU00175"/>
    </source>
</evidence>
<dbReference type="GO" id="GO:0008270">
    <property type="term" value="F:zinc ion binding"/>
    <property type="evidence" value="ECO:0007669"/>
    <property type="project" value="UniProtKB-KW"/>
</dbReference>
<dbReference type="PROSITE" id="PS50089">
    <property type="entry name" value="ZF_RING_2"/>
    <property type="match status" value="1"/>
</dbReference>
<feature type="domain" description="RING-type" evidence="2">
    <location>
        <begin position="180"/>
        <end position="225"/>
    </location>
</feature>
<dbReference type="PROSITE" id="PS50966">
    <property type="entry name" value="ZF_SWIM"/>
    <property type="match status" value="1"/>
</dbReference>
<dbReference type="Gene3D" id="3.30.40.10">
    <property type="entry name" value="Zinc/RING finger domain, C3HC4 (zinc finger)"/>
    <property type="match status" value="1"/>
</dbReference>
<proteinExistence type="predicted"/>
<dbReference type="PANTHER" id="PTHR21540:SF0">
    <property type="entry name" value="PHD FAMILY PROTEIN"/>
    <property type="match status" value="1"/>
</dbReference>
<dbReference type="AlphaFoldDB" id="A0AAV9EFP4"/>
<protein>
    <recommendedName>
        <fullName evidence="6">Mitogen-activated protein kinase kinase kinase 1</fullName>
    </recommendedName>
</protein>
<dbReference type="InterPro" id="IPR039903">
    <property type="entry name" value="Zswim2"/>
</dbReference>
<dbReference type="CDD" id="cd16448">
    <property type="entry name" value="RING-H2"/>
    <property type="match status" value="1"/>
</dbReference>
<keyword evidence="1" id="KW-0862">Zinc</keyword>
<dbReference type="EMBL" id="JAUJYO010000007">
    <property type="protein sequence ID" value="KAK1312493.1"/>
    <property type="molecule type" value="Genomic_DNA"/>
</dbReference>
<organism evidence="4 5">
    <name type="scientific">Acorus calamus</name>
    <name type="common">Sweet flag</name>
    <dbReference type="NCBI Taxonomy" id="4465"/>
    <lineage>
        <taxon>Eukaryota</taxon>
        <taxon>Viridiplantae</taxon>
        <taxon>Streptophyta</taxon>
        <taxon>Embryophyta</taxon>
        <taxon>Tracheophyta</taxon>
        <taxon>Spermatophyta</taxon>
        <taxon>Magnoliopsida</taxon>
        <taxon>Liliopsida</taxon>
        <taxon>Acoraceae</taxon>
        <taxon>Acorus</taxon>
    </lineage>
</organism>
<keyword evidence="1" id="KW-0863">Zinc-finger</keyword>
<evidence type="ECO:0000313" key="4">
    <source>
        <dbReference type="EMBL" id="KAK1312493.1"/>
    </source>
</evidence>
<reference evidence="4" key="1">
    <citation type="journal article" date="2023" name="Nat. Commun.">
        <title>Diploid and tetraploid genomes of Acorus and the evolution of monocots.</title>
        <authorList>
            <person name="Ma L."/>
            <person name="Liu K.W."/>
            <person name="Li Z."/>
            <person name="Hsiao Y.Y."/>
            <person name="Qi Y."/>
            <person name="Fu T."/>
            <person name="Tang G.D."/>
            <person name="Zhang D."/>
            <person name="Sun W.H."/>
            <person name="Liu D.K."/>
            <person name="Li Y."/>
            <person name="Chen G.Z."/>
            <person name="Liu X.D."/>
            <person name="Liao X.Y."/>
            <person name="Jiang Y.T."/>
            <person name="Yu X."/>
            <person name="Hao Y."/>
            <person name="Huang J."/>
            <person name="Zhao X.W."/>
            <person name="Ke S."/>
            <person name="Chen Y.Y."/>
            <person name="Wu W.L."/>
            <person name="Hsu J.L."/>
            <person name="Lin Y.F."/>
            <person name="Huang M.D."/>
            <person name="Li C.Y."/>
            <person name="Huang L."/>
            <person name="Wang Z.W."/>
            <person name="Zhao X."/>
            <person name="Zhong W.Y."/>
            <person name="Peng D.H."/>
            <person name="Ahmad S."/>
            <person name="Lan S."/>
            <person name="Zhang J.S."/>
            <person name="Tsai W.C."/>
            <person name="Van de Peer Y."/>
            <person name="Liu Z.J."/>
        </authorList>
    </citation>
    <scope>NUCLEOTIDE SEQUENCE</scope>
    <source>
        <strain evidence="4">CP</strain>
    </source>
</reference>
<dbReference type="Pfam" id="PF04434">
    <property type="entry name" value="SWIM"/>
    <property type="match status" value="1"/>
</dbReference>
<sequence>MAILWCEAERGNTNPNFPTPQIIKMDSAASVFAPPTRPLVDRIARAHRDPLRLLHRSDGGDRFSVLGATGNVYSVALSAHPKCTCPDDHRRRPPVPCKHVLFVLLRVLGVPSDDPSILCLRSLLLRPCEVARLARSPTLPGVLAGPRVRERFHRAFSGAAAVASAALRSPDRECGPAATCPVCLEEIAAASGIACGVCGNEVHRACLLAWKRSRGRRGANCVMCRARWRPRRGRGGGGGYVNLTVDVVEGDGSDGRERGPCAN</sequence>
<evidence type="ECO:0000259" key="2">
    <source>
        <dbReference type="PROSITE" id="PS50089"/>
    </source>
</evidence>
<dbReference type="Proteomes" id="UP001180020">
    <property type="component" value="Unassembled WGS sequence"/>
</dbReference>
<dbReference type="InterPro" id="IPR007527">
    <property type="entry name" value="Znf_SWIM"/>
</dbReference>
<accession>A0AAV9EFP4</accession>
<evidence type="ECO:0000259" key="3">
    <source>
        <dbReference type="PROSITE" id="PS50966"/>
    </source>
</evidence>
<dbReference type="SUPFAM" id="SSF57850">
    <property type="entry name" value="RING/U-box"/>
    <property type="match status" value="1"/>
</dbReference>
<feature type="domain" description="SWIM-type" evidence="3">
    <location>
        <begin position="73"/>
        <end position="108"/>
    </location>
</feature>
<reference evidence="4" key="2">
    <citation type="submission" date="2023-06" db="EMBL/GenBank/DDBJ databases">
        <authorList>
            <person name="Ma L."/>
            <person name="Liu K.-W."/>
            <person name="Li Z."/>
            <person name="Hsiao Y.-Y."/>
            <person name="Qi Y."/>
            <person name="Fu T."/>
            <person name="Tang G."/>
            <person name="Zhang D."/>
            <person name="Sun W.-H."/>
            <person name="Liu D.-K."/>
            <person name="Li Y."/>
            <person name="Chen G.-Z."/>
            <person name="Liu X.-D."/>
            <person name="Liao X.-Y."/>
            <person name="Jiang Y.-T."/>
            <person name="Yu X."/>
            <person name="Hao Y."/>
            <person name="Huang J."/>
            <person name="Zhao X.-W."/>
            <person name="Ke S."/>
            <person name="Chen Y.-Y."/>
            <person name="Wu W.-L."/>
            <person name="Hsu J.-L."/>
            <person name="Lin Y.-F."/>
            <person name="Huang M.-D."/>
            <person name="Li C.-Y."/>
            <person name="Huang L."/>
            <person name="Wang Z.-W."/>
            <person name="Zhao X."/>
            <person name="Zhong W.-Y."/>
            <person name="Peng D.-H."/>
            <person name="Ahmad S."/>
            <person name="Lan S."/>
            <person name="Zhang J.-S."/>
            <person name="Tsai W.-C."/>
            <person name="Van De Peer Y."/>
            <person name="Liu Z.-J."/>
        </authorList>
    </citation>
    <scope>NUCLEOTIDE SEQUENCE</scope>
    <source>
        <strain evidence="4">CP</strain>
        <tissue evidence="4">Leaves</tissue>
    </source>
</reference>
<comment type="caution">
    <text evidence="4">The sequence shown here is derived from an EMBL/GenBank/DDBJ whole genome shotgun (WGS) entry which is preliminary data.</text>
</comment>
<keyword evidence="1" id="KW-0479">Metal-binding</keyword>
<dbReference type="InterPro" id="IPR001841">
    <property type="entry name" value="Znf_RING"/>
</dbReference>
<dbReference type="GO" id="GO:0061630">
    <property type="term" value="F:ubiquitin protein ligase activity"/>
    <property type="evidence" value="ECO:0007669"/>
    <property type="project" value="InterPro"/>
</dbReference>
<dbReference type="PANTHER" id="PTHR21540">
    <property type="entry name" value="RING FINGER AND SWIM DOMAIN-CONTAINING PROTEIN 2"/>
    <property type="match status" value="1"/>
</dbReference>
<evidence type="ECO:0000313" key="5">
    <source>
        <dbReference type="Proteomes" id="UP001180020"/>
    </source>
</evidence>
<dbReference type="InterPro" id="IPR013083">
    <property type="entry name" value="Znf_RING/FYVE/PHD"/>
</dbReference>